<dbReference type="PANTHER" id="PTHR34315:SF1">
    <property type="entry name" value="INTRADIOL RING-CLEAVAGE DIOXYGENASES DOMAIN-CONTAINING PROTEIN-RELATED"/>
    <property type="match status" value="1"/>
</dbReference>
<dbReference type="InterPro" id="IPR006311">
    <property type="entry name" value="TAT_signal"/>
</dbReference>
<dbReference type="InterPro" id="IPR015889">
    <property type="entry name" value="Intradiol_dOase_core"/>
</dbReference>
<protein>
    <recommendedName>
        <fullName evidence="1">Intradiol ring-cleavage dioxygenases domain-containing protein</fullName>
    </recommendedName>
</protein>
<accession>A0A7S8IYK7</accession>
<feature type="domain" description="Intradiol ring-cleavage dioxygenases" evidence="1">
    <location>
        <begin position="56"/>
        <end position="186"/>
    </location>
</feature>
<reference evidence="2 3" key="1">
    <citation type="journal article" date="2020" name="ISME J.">
        <title>Enrichment and physiological characterization of a novel comammox Nitrospira indicates ammonium inhibition of complete nitrification.</title>
        <authorList>
            <person name="Sakoula D."/>
            <person name="Koch H."/>
            <person name="Frank J."/>
            <person name="Jetten M.S.M."/>
            <person name="van Kessel M.A.H.J."/>
            <person name="Lucker S."/>
        </authorList>
    </citation>
    <scope>NUCLEOTIDE SEQUENCE [LARGE SCALE GENOMIC DNA]</scope>
    <source>
        <strain evidence="2">Comreactor17</strain>
    </source>
</reference>
<dbReference type="GO" id="GO:0008199">
    <property type="term" value="F:ferric iron binding"/>
    <property type="evidence" value="ECO:0007669"/>
    <property type="project" value="InterPro"/>
</dbReference>
<evidence type="ECO:0000259" key="1">
    <source>
        <dbReference type="Pfam" id="PF00775"/>
    </source>
</evidence>
<dbReference type="Proteomes" id="UP000593737">
    <property type="component" value="Chromosome"/>
</dbReference>
<dbReference type="SUPFAM" id="SSF49482">
    <property type="entry name" value="Aromatic compound dioxygenase"/>
    <property type="match status" value="1"/>
</dbReference>
<dbReference type="EMBL" id="CP047423">
    <property type="protein sequence ID" value="QPD04157.1"/>
    <property type="molecule type" value="Genomic_DNA"/>
</dbReference>
<organism evidence="2 3">
    <name type="scientific">Candidatus Nitrospira kreftii</name>
    <dbReference type="NCBI Taxonomy" id="2652173"/>
    <lineage>
        <taxon>Bacteria</taxon>
        <taxon>Pseudomonadati</taxon>
        <taxon>Nitrospirota</taxon>
        <taxon>Nitrospiria</taxon>
        <taxon>Nitrospirales</taxon>
        <taxon>Nitrospiraceae</taxon>
        <taxon>Nitrospira</taxon>
    </lineage>
</organism>
<evidence type="ECO:0000313" key="2">
    <source>
        <dbReference type="EMBL" id="QPD04157.1"/>
    </source>
</evidence>
<name>A0A7S8IYK7_9BACT</name>
<evidence type="ECO:0000313" key="3">
    <source>
        <dbReference type="Proteomes" id="UP000593737"/>
    </source>
</evidence>
<dbReference type="Pfam" id="PF00775">
    <property type="entry name" value="Dioxygenase_C"/>
    <property type="match status" value="1"/>
</dbReference>
<dbReference type="AlphaFoldDB" id="A0A7S8IYK7"/>
<gene>
    <name evidence="2" type="ORF">Nkreftii_001931</name>
</gene>
<dbReference type="KEGG" id="nkf:Nkreftii_001931"/>
<dbReference type="CDD" id="cd03457">
    <property type="entry name" value="intradiol_dioxygenase_like"/>
    <property type="match status" value="1"/>
</dbReference>
<dbReference type="PROSITE" id="PS51318">
    <property type="entry name" value="TAT"/>
    <property type="match status" value="1"/>
</dbReference>
<dbReference type="Gene3D" id="2.60.130.10">
    <property type="entry name" value="Aromatic compound dioxygenase"/>
    <property type="match status" value="1"/>
</dbReference>
<sequence length="244" mass="27292">MREEYKPIVSFLSRREVLALLGATGATCLIGGRGVVAQAPSDSPRALCVVRPEQTEGPYFIDEQLHRSDIRADPTNGRSTPGTPLALTFQVSRLRAGECHPLPDAQVDVWHCDAAGVYSDVQDPGFSTVGQKFLRGYQRTDARGEARFMTIYPGWYPIRTIHIHFKIRTAPRARRSFEFTSQVYFPDELTDRVQRSLPYASNGSRRVRNRQDFIFRQGGDALTLEPAATHDGYAATFPIGLEFA</sequence>
<dbReference type="InterPro" id="IPR000627">
    <property type="entry name" value="Intradiol_dOase_C"/>
</dbReference>
<dbReference type="PANTHER" id="PTHR34315">
    <property type="match status" value="1"/>
</dbReference>
<proteinExistence type="predicted"/>
<dbReference type="GO" id="GO:0016702">
    <property type="term" value="F:oxidoreductase activity, acting on single donors with incorporation of molecular oxygen, incorporation of two atoms of oxygen"/>
    <property type="evidence" value="ECO:0007669"/>
    <property type="project" value="InterPro"/>
</dbReference>